<gene>
    <name evidence="3" type="ORF">IEN85_04545</name>
</gene>
<reference evidence="3" key="1">
    <citation type="submission" date="2020-09" db="EMBL/GenBank/DDBJ databases">
        <title>Pelagicoccus enzymogenes sp. nov. with an EPS production, isolated from marine sediment.</title>
        <authorList>
            <person name="Feng X."/>
        </authorList>
    </citation>
    <scope>NUCLEOTIDE SEQUENCE</scope>
    <source>
        <strain evidence="3">NFK12</strain>
    </source>
</reference>
<dbReference type="RefSeq" id="WP_191615878.1">
    <property type="nucleotide sequence ID" value="NZ_JACYFG010000006.1"/>
</dbReference>
<dbReference type="GO" id="GO:0016740">
    <property type="term" value="F:transferase activity"/>
    <property type="evidence" value="ECO:0007669"/>
    <property type="project" value="UniProtKB-KW"/>
</dbReference>
<dbReference type="Gene3D" id="2.160.10.10">
    <property type="entry name" value="Hexapeptide repeat proteins"/>
    <property type="match status" value="1"/>
</dbReference>
<dbReference type="Proteomes" id="UP000622317">
    <property type="component" value="Unassembled WGS sequence"/>
</dbReference>
<dbReference type="InterPro" id="IPR029044">
    <property type="entry name" value="Nucleotide-diphossugar_trans"/>
</dbReference>
<dbReference type="SUPFAM" id="SSF53448">
    <property type="entry name" value="Nucleotide-diphospho-sugar transferases"/>
    <property type="match status" value="1"/>
</dbReference>
<protein>
    <submittedName>
        <fullName evidence="3">Uncharacterized protein</fullName>
    </submittedName>
</protein>
<dbReference type="InterPro" id="IPR011004">
    <property type="entry name" value="Trimer_LpxA-like_sf"/>
</dbReference>
<dbReference type="InterPro" id="IPR018357">
    <property type="entry name" value="Hexapep_transf_CS"/>
</dbReference>
<evidence type="ECO:0000256" key="1">
    <source>
        <dbReference type="ARBA" id="ARBA00022679"/>
    </source>
</evidence>
<evidence type="ECO:0000313" key="4">
    <source>
        <dbReference type="Proteomes" id="UP000622317"/>
    </source>
</evidence>
<keyword evidence="2" id="KW-0677">Repeat</keyword>
<comment type="caution">
    <text evidence="3">The sequence shown here is derived from an EMBL/GenBank/DDBJ whole genome shotgun (WGS) entry which is preliminary data.</text>
</comment>
<dbReference type="AlphaFoldDB" id="A0A927F5G8"/>
<evidence type="ECO:0000313" key="3">
    <source>
        <dbReference type="EMBL" id="MBD5778748.1"/>
    </source>
</evidence>
<accession>A0A927F5G8</accession>
<dbReference type="SUPFAM" id="SSF51161">
    <property type="entry name" value="Trimeric LpxA-like enzymes"/>
    <property type="match status" value="1"/>
</dbReference>
<sequence>MKKTWHLLLPDWSSYDTLWQSERPFTLWPIGNQPLISYWMDEAVNQEIDEITIYTADRPNELRSYLDGGNFWSRPVHVIPIRSDDEAPEDATPVVGLPRKNRLPDPIEGEAGLLQQWLRLNREWLDNLQDHTLKIEVKHPSGGWVGPHVRIHPSAKLVAPFWIQGKCEIGANAQVGPYACIGENAIIDENASVQRSIVLPGTMVGCNTSLEEVAVEGGLLLDSKRGCRVAITDSFILSNISEKLSSPSILERLFALTLFCLVSPVAALSRIDWSELEAHDGRGGALRLKTGSQGRLIVRRWHWLKEVAKGRMRLVGILPRPVDWTSEAADLDVARRLAKTTPGVIALSDVHDSHSPQDPTEWIHASYQALCDDKSIGKLIRSKLWRLVFKPIQ</sequence>
<dbReference type="EMBL" id="JACYFG010000006">
    <property type="protein sequence ID" value="MBD5778748.1"/>
    <property type="molecule type" value="Genomic_DNA"/>
</dbReference>
<dbReference type="PROSITE" id="PS00101">
    <property type="entry name" value="HEXAPEP_TRANSFERASES"/>
    <property type="match status" value="1"/>
</dbReference>
<organism evidence="3 4">
    <name type="scientific">Pelagicoccus enzymogenes</name>
    <dbReference type="NCBI Taxonomy" id="2773457"/>
    <lineage>
        <taxon>Bacteria</taxon>
        <taxon>Pseudomonadati</taxon>
        <taxon>Verrucomicrobiota</taxon>
        <taxon>Opitutia</taxon>
        <taxon>Puniceicoccales</taxon>
        <taxon>Pelagicoccaceae</taxon>
        <taxon>Pelagicoccus</taxon>
    </lineage>
</organism>
<name>A0A927F5G8_9BACT</name>
<proteinExistence type="predicted"/>
<dbReference type="Gene3D" id="3.90.550.10">
    <property type="entry name" value="Spore Coat Polysaccharide Biosynthesis Protein SpsA, Chain A"/>
    <property type="match status" value="1"/>
</dbReference>
<dbReference type="PANTHER" id="PTHR42883">
    <property type="entry name" value="GLUCOSE-1-PHOSPHATE THYMIDYLTRANSFERASE"/>
    <property type="match status" value="1"/>
</dbReference>
<dbReference type="PANTHER" id="PTHR42883:SF2">
    <property type="entry name" value="THYMIDYLYLTRANSFERASE"/>
    <property type="match status" value="1"/>
</dbReference>
<keyword evidence="1" id="KW-0808">Transferase</keyword>
<keyword evidence="4" id="KW-1185">Reference proteome</keyword>
<evidence type="ECO:0000256" key="2">
    <source>
        <dbReference type="ARBA" id="ARBA00022737"/>
    </source>
</evidence>